<dbReference type="STRING" id="413882.AAW51_2231"/>
<keyword evidence="3" id="KW-0449">Lipoprotein</keyword>
<feature type="transmembrane region" description="Helical" evidence="2">
    <location>
        <begin position="236"/>
        <end position="259"/>
    </location>
</feature>
<feature type="transmembrane region" description="Helical" evidence="2">
    <location>
        <begin position="271"/>
        <end position="292"/>
    </location>
</feature>
<dbReference type="PANTHER" id="PTHR43298:SF2">
    <property type="entry name" value="FMN_FAD EXPORTER YEEO-RELATED"/>
    <property type="match status" value="1"/>
</dbReference>
<dbReference type="CDD" id="cd13131">
    <property type="entry name" value="MATE_NorM_like"/>
    <property type="match status" value="1"/>
</dbReference>
<dbReference type="EMBL" id="CP011371">
    <property type="protein sequence ID" value="AKJ28922.1"/>
    <property type="molecule type" value="Genomic_DNA"/>
</dbReference>
<dbReference type="InterPro" id="IPR002528">
    <property type="entry name" value="MATE_fam"/>
</dbReference>
<dbReference type="GO" id="GO:0042910">
    <property type="term" value="F:xenobiotic transmembrane transporter activity"/>
    <property type="evidence" value="ECO:0007669"/>
    <property type="project" value="InterPro"/>
</dbReference>
<dbReference type="GO" id="GO:0005886">
    <property type="term" value="C:plasma membrane"/>
    <property type="evidence" value="ECO:0007669"/>
    <property type="project" value="TreeGrafter"/>
</dbReference>
<keyword evidence="4" id="KW-1185">Reference proteome</keyword>
<evidence type="ECO:0000313" key="4">
    <source>
        <dbReference type="Proteomes" id="UP000035352"/>
    </source>
</evidence>
<evidence type="ECO:0000256" key="1">
    <source>
        <dbReference type="ARBA" id="ARBA00022448"/>
    </source>
</evidence>
<protein>
    <submittedName>
        <fullName evidence="3">Lipoprotein</fullName>
    </submittedName>
</protein>
<feature type="transmembrane region" description="Helical" evidence="2">
    <location>
        <begin position="344"/>
        <end position="362"/>
    </location>
</feature>
<reference evidence="3 4" key="1">
    <citation type="submission" date="2015-05" db="EMBL/GenBank/DDBJ databases">
        <authorList>
            <person name="Tang B."/>
            <person name="Yu Y."/>
        </authorList>
    </citation>
    <scope>NUCLEOTIDE SEQUENCE [LARGE SCALE GENOMIC DNA]</scope>
    <source>
        <strain evidence="3 4">DSM 7029</strain>
    </source>
</reference>
<feature type="transmembrane region" description="Helical" evidence="2">
    <location>
        <begin position="313"/>
        <end position="332"/>
    </location>
</feature>
<keyword evidence="2" id="KW-0812">Transmembrane</keyword>
<dbReference type="PANTHER" id="PTHR43298">
    <property type="entry name" value="MULTIDRUG RESISTANCE PROTEIN NORM-RELATED"/>
    <property type="match status" value="1"/>
</dbReference>
<dbReference type="InterPro" id="IPR050222">
    <property type="entry name" value="MATE_MdtK"/>
</dbReference>
<evidence type="ECO:0000313" key="3">
    <source>
        <dbReference type="EMBL" id="AKJ28922.1"/>
    </source>
</evidence>
<dbReference type="GO" id="GO:0015297">
    <property type="term" value="F:antiporter activity"/>
    <property type="evidence" value="ECO:0007669"/>
    <property type="project" value="InterPro"/>
</dbReference>
<name>A0A0G3BHU8_9BURK</name>
<organism evidence="3 4">
    <name type="scientific">Caldimonas brevitalea</name>
    <dbReference type="NCBI Taxonomy" id="413882"/>
    <lineage>
        <taxon>Bacteria</taxon>
        <taxon>Pseudomonadati</taxon>
        <taxon>Pseudomonadota</taxon>
        <taxon>Betaproteobacteria</taxon>
        <taxon>Burkholderiales</taxon>
        <taxon>Sphaerotilaceae</taxon>
        <taxon>Caldimonas</taxon>
    </lineage>
</organism>
<dbReference type="NCBIfam" id="TIGR00797">
    <property type="entry name" value="matE"/>
    <property type="match status" value="1"/>
</dbReference>
<feature type="transmembrane region" description="Helical" evidence="2">
    <location>
        <begin position="418"/>
        <end position="438"/>
    </location>
</feature>
<feature type="transmembrane region" description="Helical" evidence="2">
    <location>
        <begin position="154"/>
        <end position="175"/>
    </location>
</feature>
<dbReference type="RefSeq" id="WP_047194683.1">
    <property type="nucleotide sequence ID" value="NZ_CP011371.1"/>
</dbReference>
<dbReference type="Pfam" id="PF01554">
    <property type="entry name" value="MatE"/>
    <property type="match status" value="2"/>
</dbReference>
<proteinExistence type="predicted"/>
<keyword evidence="1" id="KW-0813">Transport</keyword>
<dbReference type="OrthoDB" id="9780160at2"/>
<dbReference type="KEGG" id="pbh:AAW51_2231"/>
<dbReference type="AlphaFoldDB" id="A0A0G3BHU8"/>
<feature type="transmembrane region" description="Helical" evidence="2">
    <location>
        <begin position="12"/>
        <end position="33"/>
    </location>
</feature>
<feature type="transmembrane region" description="Helical" evidence="2">
    <location>
        <begin position="181"/>
        <end position="208"/>
    </location>
</feature>
<keyword evidence="2" id="KW-1133">Transmembrane helix</keyword>
<feature type="transmembrane region" description="Helical" evidence="2">
    <location>
        <begin position="88"/>
        <end position="105"/>
    </location>
</feature>
<feature type="transmembrane region" description="Helical" evidence="2">
    <location>
        <begin position="125"/>
        <end position="142"/>
    </location>
</feature>
<evidence type="ECO:0000256" key="2">
    <source>
        <dbReference type="SAM" id="Phobius"/>
    </source>
</evidence>
<feature type="transmembrane region" description="Helical" evidence="2">
    <location>
        <begin position="45"/>
        <end position="68"/>
    </location>
</feature>
<dbReference type="PATRIC" id="fig|413882.6.peg.2338"/>
<accession>A0A0G3BHU8</accession>
<keyword evidence="2" id="KW-0472">Membrane</keyword>
<gene>
    <name evidence="3" type="ORF">AAW51_2231</name>
</gene>
<feature type="transmembrane region" description="Helical" evidence="2">
    <location>
        <begin position="383"/>
        <end position="406"/>
    </location>
</feature>
<sequence>MPALRRIARDAATILVGQLATIGFGVADTIMAGRHASVDLAALSIGAAIYISVYVGASGVVQALIPVVGHHRGAQQDQEVGEAFRQTVYLALLLGLPGLLLMRSPDVVLALTGAPPDVAARVRDYLGWLAFGMPLALLFRCYTSLNQGISKPLLVTALQLGALALKLPLNAWLIFGGAGLPALGIEGCGIATLLINAALVLVGATMLWRHPIYRPFSLWTGWHGPRWSVQKELLRLGLPAGASYFVEVTAFTLMALFIARFGTNALGGHQIVANLASVMYMLPLSIAIATGAQVSQLRGAGEVAAARRAGWQGIALAVGLSVLLGGLVFALRPWLVAVYSRDPVVRDAAAALFVYIALYQLFDATQVNAAFALRSFRVALLPAAVYVVASWGLGLGGGYALAFNVGGEVPAILHGASGFWFGNLTALGLVSVVLTLLYRRVAKAAVAMPGSVG</sequence>
<dbReference type="Proteomes" id="UP000035352">
    <property type="component" value="Chromosome"/>
</dbReference>